<keyword evidence="6" id="KW-0812">Transmembrane</keyword>
<dbReference type="InParanoid" id="A0A068TWH3"/>
<keyword evidence="6" id="KW-0472">Membrane</keyword>
<dbReference type="Pfam" id="PF13445">
    <property type="entry name" value="zf-RING_UBOX"/>
    <property type="match status" value="1"/>
</dbReference>
<dbReference type="InterPro" id="IPR001841">
    <property type="entry name" value="Znf_RING"/>
</dbReference>
<feature type="transmembrane region" description="Helical" evidence="6">
    <location>
        <begin position="277"/>
        <end position="299"/>
    </location>
</feature>
<gene>
    <name evidence="8" type="ORF">GSCOC_T00032334001</name>
</gene>
<keyword evidence="3" id="KW-0862">Zinc</keyword>
<dbReference type="PROSITE" id="PS00518">
    <property type="entry name" value="ZF_RING_1"/>
    <property type="match status" value="1"/>
</dbReference>
<evidence type="ECO:0000256" key="1">
    <source>
        <dbReference type="ARBA" id="ARBA00022723"/>
    </source>
</evidence>
<dbReference type="AlphaFoldDB" id="A0A068TWH3"/>
<dbReference type="InterPro" id="IPR013083">
    <property type="entry name" value="Znf_RING/FYVE/PHD"/>
</dbReference>
<evidence type="ECO:0000313" key="8">
    <source>
        <dbReference type="EMBL" id="CDP00402.1"/>
    </source>
</evidence>
<dbReference type="PROSITE" id="PS50089">
    <property type="entry name" value="ZF_RING_2"/>
    <property type="match status" value="1"/>
</dbReference>
<keyword evidence="2 4" id="KW-0863">Zinc-finger</keyword>
<keyword evidence="9" id="KW-1185">Reference proteome</keyword>
<evidence type="ECO:0000256" key="4">
    <source>
        <dbReference type="PROSITE-ProRule" id="PRU00175"/>
    </source>
</evidence>
<dbReference type="Gene3D" id="3.30.40.10">
    <property type="entry name" value="Zinc/RING finger domain, C3HC4 (zinc finger)"/>
    <property type="match status" value="1"/>
</dbReference>
<evidence type="ECO:0000259" key="7">
    <source>
        <dbReference type="PROSITE" id="PS50089"/>
    </source>
</evidence>
<dbReference type="GO" id="GO:0008270">
    <property type="term" value="F:zinc ion binding"/>
    <property type="evidence" value="ECO:0007669"/>
    <property type="project" value="UniProtKB-KW"/>
</dbReference>
<dbReference type="Proteomes" id="UP000295252">
    <property type="component" value="Chromosome III"/>
</dbReference>
<keyword evidence="1" id="KW-0479">Metal-binding</keyword>
<name>A0A068TWH3_COFCA</name>
<feature type="transmembrane region" description="Helical" evidence="6">
    <location>
        <begin position="306"/>
        <end position="328"/>
    </location>
</feature>
<dbReference type="EMBL" id="HG739089">
    <property type="protein sequence ID" value="CDP00402.1"/>
    <property type="molecule type" value="Genomic_DNA"/>
</dbReference>
<dbReference type="OrthoDB" id="252722at2759"/>
<dbReference type="PANTHER" id="PTHR46616:SF11">
    <property type="entry name" value="E3 UBIQUITIN-PROTEIN LIGASE RNF182-LIKE"/>
    <property type="match status" value="1"/>
</dbReference>
<dbReference type="PhylomeDB" id="A0A068TWH3"/>
<evidence type="ECO:0000256" key="2">
    <source>
        <dbReference type="ARBA" id="ARBA00022771"/>
    </source>
</evidence>
<dbReference type="Gramene" id="CDP00402">
    <property type="protein sequence ID" value="CDP00402"/>
    <property type="gene ID" value="GSCOC_T00032334001"/>
</dbReference>
<reference evidence="9" key="1">
    <citation type="journal article" date="2014" name="Science">
        <title>The coffee genome provides insight into the convergent evolution of caffeine biosynthesis.</title>
        <authorList>
            <person name="Denoeud F."/>
            <person name="Carretero-Paulet L."/>
            <person name="Dereeper A."/>
            <person name="Droc G."/>
            <person name="Guyot R."/>
            <person name="Pietrella M."/>
            <person name="Zheng C."/>
            <person name="Alberti A."/>
            <person name="Anthony F."/>
            <person name="Aprea G."/>
            <person name="Aury J.M."/>
            <person name="Bento P."/>
            <person name="Bernard M."/>
            <person name="Bocs S."/>
            <person name="Campa C."/>
            <person name="Cenci A."/>
            <person name="Combes M.C."/>
            <person name="Crouzillat D."/>
            <person name="Da Silva C."/>
            <person name="Daddiego L."/>
            <person name="De Bellis F."/>
            <person name="Dussert S."/>
            <person name="Garsmeur O."/>
            <person name="Gayraud T."/>
            <person name="Guignon V."/>
            <person name="Jahn K."/>
            <person name="Jamilloux V."/>
            <person name="Joet T."/>
            <person name="Labadie K."/>
            <person name="Lan T."/>
            <person name="Leclercq J."/>
            <person name="Lepelley M."/>
            <person name="Leroy T."/>
            <person name="Li L.T."/>
            <person name="Librado P."/>
            <person name="Lopez L."/>
            <person name="Munoz A."/>
            <person name="Noel B."/>
            <person name="Pallavicini A."/>
            <person name="Perrotta G."/>
            <person name="Poncet V."/>
            <person name="Pot D."/>
            <person name="Priyono X."/>
            <person name="Rigoreau M."/>
            <person name="Rouard M."/>
            <person name="Rozas J."/>
            <person name="Tranchant-Dubreuil C."/>
            <person name="VanBuren R."/>
            <person name="Zhang Q."/>
            <person name="Andrade A.C."/>
            <person name="Argout X."/>
            <person name="Bertrand B."/>
            <person name="de Kochko A."/>
            <person name="Graziosi G."/>
            <person name="Henry R.J."/>
            <person name="Jayarama X."/>
            <person name="Ming R."/>
            <person name="Nagai C."/>
            <person name="Rounsley S."/>
            <person name="Sankoff D."/>
            <person name="Giuliano G."/>
            <person name="Albert V.A."/>
            <person name="Wincker P."/>
            <person name="Lashermes P."/>
        </authorList>
    </citation>
    <scope>NUCLEOTIDE SEQUENCE [LARGE SCALE GENOMIC DNA]</scope>
    <source>
        <strain evidence="9">cv. DH200-94</strain>
    </source>
</reference>
<dbReference type="SUPFAM" id="SSF57850">
    <property type="entry name" value="RING/U-box"/>
    <property type="match status" value="1"/>
</dbReference>
<dbReference type="OMA" id="RTCHEYS"/>
<organism evidence="8 9">
    <name type="scientific">Coffea canephora</name>
    <name type="common">Robusta coffee</name>
    <dbReference type="NCBI Taxonomy" id="49390"/>
    <lineage>
        <taxon>Eukaryota</taxon>
        <taxon>Viridiplantae</taxon>
        <taxon>Streptophyta</taxon>
        <taxon>Embryophyta</taxon>
        <taxon>Tracheophyta</taxon>
        <taxon>Spermatophyta</taxon>
        <taxon>Magnoliopsida</taxon>
        <taxon>eudicotyledons</taxon>
        <taxon>Gunneridae</taxon>
        <taxon>Pentapetalae</taxon>
        <taxon>asterids</taxon>
        <taxon>lamiids</taxon>
        <taxon>Gentianales</taxon>
        <taxon>Rubiaceae</taxon>
        <taxon>Ixoroideae</taxon>
        <taxon>Gardenieae complex</taxon>
        <taxon>Bertiereae - Coffeeae clade</taxon>
        <taxon>Coffeeae</taxon>
        <taxon>Coffea</taxon>
    </lineage>
</organism>
<keyword evidence="6" id="KW-1133">Transmembrane helix</keyword>
<feature type="region of interest" description="Disordered" evidence="5">
    <location>
        <begin position="24"/>
        <end position="47"/>
    </location>
</feature>
<feature type="domain" description="RING-type" evidence="7">
    <location>
        <begin position="122"/>
        <end position="177"/>
    </location>
</feature>
<accession>A0A068TWH3</accession>
<evidence type="ECO:0000256" key="6">
    <source>
        <dbReference type="SAM" id="Phobius"/>
    </source>
</evidence>
<proteinExistence type="predicted"/>
<evidence type="ECO:0000256" key="3">
    <source>
        <dbReference type="ARBA" id="ARBA00022833"/>
    </source>
</evidence>
<dbReference type="InterPro" id="IPR017907">
    <property type="entry name" value="Znf_RING_CS"/>
</dbReference>
<evidence type="ECO:0000256" key="5">
    <source>
        <dbReference type="SAM" id="MobiDB-lite"/>
    </source>
</evidence>
<dbReference type="InterPro" id="IPR027370">
    <property type="entry name" value="Znf-RING_euk"/>
</dbReference>
<dbReference type="PANTHER" id="PTHR46616">
    <property type="entry name" value="UBIQUITIN-PROTEIN LIGASE"/>
    <property type="match status" value="1"/>
</dbReference>
<protein>
    <recommendedName>
        <fullName evidence="7">RING-type domain-containing protein</fullName>
    </recommendedName>
</protein>
<sequence>MFVQHQRSNNFELLQLIPRLNNSAKKKFSPGSHTTATERGREERREETKRVAFSSDLSSFFSFSSRSSHPRLRFAIMWKSLANAFGSFGQKKVTSSESLVCIEDSSDDEVCSNSSAEEGLECPICWESFNIVENVPYVLWCGHTLCKNCVLGLKWAALKFSTQQIQIPLFISCPWCNLLTFRLIYKGNLKFPSKNFFLLWMVESRNGDRVKSSSSICADPQVWSPRCTSVMGNPTSNIVHRRFHRLGISGSNSNDDPVGNTNNLERPQFSFQKSLDYFLQFSAKFPLVIVFLLIVLFALPSSAAILMLYLLITIVFALPAFLVLYFAYPALDWLAREITS</sequence>
<feature type="compositionally biased region" description="Basic and acidic residues" evidence="5">
    <location>
        <begin position="36"/>
        <end position="47"/>
    </location>
</feature>
<evidence type="ECO:0000313" key="9">
    <source>
        <dbReference type="Proteomes" id="UP000295252"/>
    </source>
</evidence>